<dbReference type="InterPro" id="IPR026983">
    <property type="entry name" value="DHC"/>
</dbReference>
<dbReference type="GO" id="GO:0005524">
    <property type="term" value="F:ATP binding"/>
    <property type="evidence" value="ECO:0007669"/>
    <property type="project" value="InterPro"/>
</dbReference>
<dbReference type="GO" id="GO:0051959">
    <property type="term" value="F:dynein light intermediate chain binding"/>
    <property type="evidence" value="ECO:0007669"/>
    <property type="project" value="InterPro"/>
</dbReference>
<dbReference type="Pfam" id="PF08393">
    <property type="entry name" value="DHC_N2"/>
    <property type="match status" value="1"/>
</dbReference>
<dbReference type="InterPro" id="IPR013602">
    <property type="entry name" value="Dynein_heavy_linker"/>
</dbReference>
<feature type="domain" description="Dynein heavy chain hydrolytic ATP-binding dynein motor region" evidence="4">
    <location>
        <begin position="421"/>
        <end position="650"/>
    </location>
</feature>
<comment type="caution">
    <text evidence="5">The sequence shown here is derived from an EMBL/GenBank/DDBJ whole genome shotgun (WGS) entry which is preliminary data.</text>
</comment>
<reference evidence="5 6" key="1">
    <citation type="journal article" date="2015" name="Genome Biol. Evol.">
        <title>Comparative Genomics of a Bacterivorous Green Alga Reveals Evolutionary Causalities and Consequences of Phago-Mixotrophic Mode of Nutrition.</title>
        <authorList>
            <person name="Burns J.A."/>
            <person name="Paasch A."/>
            <person name="Narechania A."/>
            <person name="Kim E."/>
        </authorList>
    </citation>
    <scope>NUCLEOTIDE SEQUENCE [LARGE SCALE GENOMIC DNA]</scope>
    <source>
        <strain evidence="5 6">PLY_AMNH</strain>
    </source>
</reference>
<dbReference type="GO" id="GO:0030286">
    <property type="term" value="C:dynein complex"/>
    <property type="evidence" value="ECO:0007669"/>
    <property type="project" value="InterPro"/>
</dbReference>
<evidence type="ECO:0000313" key="6">
    <source>
        <dbReference type="Proteomes" id="UP001190700"/>
    </source>
</evidence>
<keyword evidence="6" id="KW-1185">Reference proteome</keyword>
<evidence type="ECO:0000259" key="4">
    <source>
        <dbReference type="Pfam" id="PF12774"/>
    </source>
</evidence>
<feature type="non-terminal residue" evidence="5">
    <location>
        <position position="1"/>
    </location>
</feature>
<dbReference type="Gene3D" id="3.40.50.300">
    <property type="entry name" value="P-loop containing nucleotide triphosphate hydrolases"/>
    <property type="match status" value="2"/>
</dbReference>
<evidence type="ECO:0000313" key="5">
    <source>
        <dbReference type="EMBL" id="KAK3260718.1"/>
    </source>
</evidence>
<organism evidence="5 6">
    <name type="scientific">Cymbomonas tetramitiformis</name>
    <dbReference type="NCBI Taxonomy" id="36881"/>
    <lineage>
        <taxon>Eukaryota</taxon>
        <taxon>Viridiplantae</taxon>
        <taxon>Chlorophyta</taxon>
        <taxon>Pyramimonadophyceae</taxon>
        <taxon>Pyramimonadales</taxon>
        <taxon>Pyramimonadaceae</taxon>
        <taxon>Cymbomonas</taxon>
    </lineage>
</organism>
<dbReference type="EMBL" id="LGRX02017471">
    <property type="protein sequence ID" value="KAK3260718.1"/>
    <property type="molecule type" value="Genomic_DNA"/>
</dbReference>
<sequence>DGPLLINGDAIMEMLDDQLVAVGALLNKPYSKIFDKQGRAWLVTVQETTTTMENLMACERQCLFLEPVFSSEHVQEQLPIAARHFKAVDTAFKKMIMTVRNERYVLAVCENMQLQKTLQDCNKRIENIMAELLDYLDRQRAAFPRFFFVSNTEMLAIMSHVQSPVNLERMLCKCFDSVHCLAFTEHAAVGSLVGLNEETLTFHAPAATKVEDQWGNLMKVLPVETWLQQTILMMNRTLQVQLAACLTEGGVPWWSERPDTPVSTLRTRHDLQQRHGKALIAMMRSYPGQLLLVVAQAQFTQQVEVAIPGGYPPMRRLLNDLQTQFQSMELLLTGAKPLPAREKQLCISIMFMVTYQRDVLQRLQSIDPQDDSDFEWQRLTRMYPMARSAEVGGKNQTLSDAGPDAETMHIEIRAMDNALWYGDEFISTHSRLVCSPLTERAGLSLIMAFKQYVGGCLMGPSGVGKTETAKDLARGCGKMCVLFNCSAMVEPEAISNFLKGLSASGCWGCLDDLDLLQLDVLSVCAQQLMSLQQQHAGVFSHGMSRAFTLEGTQLLMDPTFALTATINPGYQCRATLPENLKARFRPLAMLDPHVEFTTRVMLASLGFKFSRVLAGKLSACYKLASGLLSKAPHYDFGMRAVQATVRHMARGKNLTLKDLGVAAKRGAMKGKLLALVLNKGTNADLDRELRVLSEALHHTIMPTLADNDIVLFANLLFELLPQYKVPAPQHHAYLWYFIRHAIEAKGLRMVDPLVNKCLQMKCAMEVRCGIMLVGGAGAGKSTCCNVLGAALEELHQQTQRGTTQSKQVPQSVMLPEKGLLMSKLNPAALTLGHLFGCYRQNGGNDRRWQDGVFSNLIRTISTQESKAHWVVVDGPVSSVWIENLSTLLDESRLLCLANGERISTPEEQFSMIFEVSELGNVSPSIISRCGMVYFDNNVIGWSNIAGSAIDQLPFPLKMHQKLISSLYSRIFAELFSLMALAGAVVPMIESSMVLGHLKMMDVILSKAWEAKAEIKAAHRKRQSPPGLKTDLDFGDAAEPQLKDVRSKKRRTAFFKAQGQPVLLDRLAEGDLKGEDGPDDGLASAVKIESEDWRELQKAEAMKMGS</sequence>
<protein>
    <recommendedName>
        <fullName evidence="7">Dynein heavy chain</fullName>
    </recommendedName>
</protein>
<feature type="domain" description="Dynein heavy chain linker" evidence="3">
    <location>
        <begin position="7"/>
        <end position="245"/>
    </location>
</feature>
<dbReference type="Gene3D" id="1.10.8.710">
    <property type="match status" value="1"/>
</dbReference>
<accession>A0AAE0KU13</accession>
<dbReference type="InterPro" id="IPR042228">
    <property type="entry name" value="Dynein_linker_3"/>
</dbReference>
<feature type="domain" description="Dynein heavy chain hydrolytic ATP-binding dynein motor region" evidence="4">
    <location>
        <begin position="686"/>
        <end position="781"/>
    </location>
</feature>
<dbReference type="InterPro" id="IPR042222">
    <property type="entry name" value="Dynein_2_N"/>
</dbReference>
<dbReference type="PANTHER" id="PTHR45703">
    <property type="entry name" value="DYNEIN HEAVY CHAIN"/>
    <property type="match status" value="1"/>
</dbReference>
<dbReference type="Gene3D" id="3.20.180.20">
    <property type="entry name" value="Dynein heavy chain, N-terminal domain 2"/>
    <property type="match status" value="1"/>
</dbReference>
<dbReference type="InterPro" id="IPR043157">
    <property type="entry name" value="Dynein_AAA1S"/>
</dbReference>
<proteinExistence type="predicted"/>
<dbReference type="GO" id="GO:0007018">
    <property type="term" value="P:microtubule-based movement"/>
    <property type="evidence" value="ECO:0007669"/>
    <property type="project" value="InterPro"/>
</dbReference>
<dbReference type="InterPro" id="IPR027417">
    <property type="entry name" value="P-loop_NTPase"/>
</dbReference>
<feature type="region of interest" description="Disordered" evidence="2">
    <location>
        <begin position="1067"/>
        <end position="1087"/>
    </location>
</feature>
<evidence type="ECO:0000256" key="1">
    <source>
        <dbReference type="SAM" id="Coils"/>
    </source>
</evidence>
<keyword evidence="1" id="KW-0175">Coiled coil</keyword>
<gene>
    <name evidence="5" type="ORF">CYMTET_30338</name>
</gene>
<dbReference type="InterPro" id="IPR035699">
    <property type="entry name" value="AAA_6"/>
</dbReference>
<dbReference type="PANTHER" id="PTHR45703:SF8">
    <property type="entry name" value="DYNEINS HEAVY CHAIN"/>
    <property type="match status" value="1"/>
</dbReference>
<evidence type="ECO:0000256" key="2">
    <source>
        <dbReference type="SAM" id="MobiDB-lite"/>
    </source>
</evidence>
<dbReference type="Proteomes" id="UP001190700">
    <property type="component" value="Unassembled WGS sequence"/>
</dbReference>
<evidence type="ECO:0008006" key="7">
    <source>
        <dbReference type="Google" id="ProtNLM"/>
    </source>
</evidence>
<evidence type="ECO:0000259" key="3">
    <source>
        <dbReference type="Pfam" id="PF08393"/>
    </source>
</evidence>
<dbReference type="SUPFAM" id="SSF52540">
    <property type="entry name" value="P-loop containing nucleoside triphosphate hydrolases"/>
    <property type="match status" value="2"/>
</dbReference>
<feature type="coiled-coil region" evidence="1">
    <location>
        <begin position="111"/>
        <end position="138"/>
    </location>
</feature>
<dbReference type="Pfam" id="PF12774">
    <property type="entry name" value="AAA_6"/>
    <property type="match status" value="2"/>
</dbReference>
<name>A0AAE0KU13_9CHLO</name>
<dbReference type="AlphaFoldDB" id="A0AAE0KU13"/>
<dbReference type="Gene3D" id="1.20.58.1120">
    <property type="match status" value="1"/>
</dbReference>
<dbReference type="GO" id="GO:0045505">
    <property type="term" value="F:dynein intermediate chain binding"/>
    <property type="evidence" value="ECO:0007669"/>
    <property type="project" value="InterPro"/>
</dbReference>
<dbReference type="Gene3D" id="1.20.140.100">
    <property type="entry name" value="Dynein heavy chain, N-terminal domain 2"/>
    <property type="match status" value="1"/>
</dbReference>